<gene>
    <name evidence="1" type="ORF">PK35_15045</name>
</gene>
<proteinExistence type="predicted"/>
<accession>A0A0D7VX54</accession>
<reference evidence="1 2" key="1">
    <citation type="journal article" date="2015" name="Antonie Van Leeuwenhoek">
        <title>Tamlana nanhaiensis sp. nov., isolated from surface seawater collected from the South China Sea.</title>
        <authorList>
            <person name="Liu X."/>
            <person name="Lai Q."/>
            <person name="Du Y."/>
            <person name="Li G."/>
            <person name="Sun F."/>
            <person name="Shao Z."/>
        </authorList>
    </citation>
    <scope>NUCLEOTIDE SEQUENCE [LARGE SCALE GENOMIC DNA]</scope>
    <source>
        <strain evidence="1 2">FHC16</strain>
    </source>
</reference>
<evidence type="ECO:0000313" key="1">
    <source>
        <dbReference type="EMBL" id="KJD31421.1"/>
    </source>
</evidence>
<evidence type="ECO:0000313" key="2">
    <source>
        <dbReference type="Proteomes" id="UP000032361"/>
    </source>
</evidence>
<organism evidence="1 2">
    <name type="scientific">Neotamlana nanhaiensis</name>
    <dbReference type="NCBI Taxonomy" id="1382798"/>
    <lineage>
        <taxon>Bacteria</taxon>
        <taxon>Pseudomonadati</taxon>
        <taxon>Bacteroidota</taxon>
        <taxon>Flavobacteriia</taxon>
        <taxon>Flavobacteriales</taxon>
        <taxon>Flavobacteriaceae</taxon>
        <taxon>Neotamlana</taxon>
    </lineage>
</organism>
<sequence>MYVDWNLNRNNYRLYEVTVNANRDYISHIDLGQIPSETYGLASELGKLYGVTPTKLYEINLTDFSFLDIVENPSSDDLWFGATGLHEAVNFKLITYNSIFDAEQDINQLEPQESFTVNDTHTRTLFVKIINNQTGNYTLVKVNLNVYSYPNVNPPLDLISCYSVKDGLNKFNLNEVSVQMQKNISDNLVFNYFTSDPEMVVNSMPLPSLYQSTRLVERIFVSVENTLSGCTSYFKFNLVNISIPSLVAMSSYNNPLFLDKCYIDRNNLGYFQLDEIANDVILITDEHQLFFYSSFFDAENNVNPLDSTYYLNEDLKEIFVKVVNEAGCYEITNFFLSMDCIDNNYSLINLKFPKFFTPNNDGINDSWNISGVSKKVQQESLVVIFNRYGKKMASFNPYNSNGWDGTYRGKQLPNSDYWFSFSTSSGYSTNGHFTLKR</sequence>
<name>A0A0D7VX54_9FLAO</name>
<dbReference type="STRING" id="1382798.PK35_15045"/>
<dbReference type="AlphaFoldDB" id="A0A0D7VX54"/>
<dbReference type="OrthoDB" id="9765926at2"/>
<keyword evidence="2" id="KW-1185">Reference proteome</keyword>
<dbReference type="EMBL" id="JTDV01000015">
    <property type="protein sequence ID" value="KJD31421.1"/>
    <property type="molecule type" value="Genomic_DNA"/>
</dbReference>
<dbReference type="Proteomes" id="UP000032361">
    <property type="component" value="Unassembled WGS sequence"/>
</dbReference>
<dbReference type="Pfam" id="PF13585">
    <property type="entry name" value="CHU_C"/>
    <property type="match status" value="1"/>
</dbReference>
<protein>
    <submittedName>
        <fullName evidence="1">Uncharacterized protein</fullName>
    </submittedName>
</protein>
<dbReference type="InterPro" id="IPR026341">
    <property type="entry name" value="T9SS_type_B"/>
</dbReference>
<comment type="caution">
    <text evidence="1">The sequence shown here is derived from an EMBL/GenBank/DDBJ whole genome shotgun (WGS) entry which is preliminary data.</text>
</comment>
<dbReference type="RefSeq" id="WP_044627394.1">
    <property type="nucleotide sequence ID" value="NZ_JTDV01000015.1"/>
</dbReference>
<dbReference type="PATRIC" id="fig|1382798.3.peg.1574"/>
<dbReference type="NCBIfam" id="TIGR04131">
    <property type="entry name" value="Bac_Flav_CTERM"/>
    <property type="match status" value="1"/>
</dbReference>